<feature type="transmembrane region" description="Helical" evidence="1">
    <location>
        <begin position="12"/>
        <end position="34"/>
    </location>
</feature>
<dbReference type="EMBL" id="PUHY01000005">
    <property type="protein sequence ID" value="PQO37207.1"/>
    <property type="molecule type" value="Genomic_DNA"/>
</dbReference>
<accession>A0A2S8FYD4</accession>
<dbReference type="RefSeq" id="WP_105328457.1">
    <property type="nucleotide sequence ID" value="NZ_PUHY01000005.1"/>
</dbReference>
<feature type="transmembrane region" description="Helical" evidence="1">
    <location>
        <begin position="46"/>
        <end position="67"/>
    </location>
</feature>
<comment type="caution">
    <text evidence="2">The sequence shown here is derived from an EMBL/GenBank/DDBJ whole genome shotgun (WGS) entry which is preliminary data.</text>
</comment>
<evidence type="ECO:0000313" key="3">
    <source>
        <dbReference type="Proteomes" id="UP000238322"/>
    </source>
</evidence>
<organism evidence="2 3">
    <name type="scientific">Blastopirellula marina</name>
    <dbReference type="NCBI Taxonomy" id="124"/>
    <lineage>
        <taxon>Bacteria</taxon>
        <taxon>Pseudomonadati</taxon>
        <taxon>Planctomycetota</taxon>
        <taxon>Planctomycetia</taxon>
        <taxon>Pirellulales</taxon>
        <taxon>Pirellulaceae</taxon>
        <taxon>Blastopirellula</taxon>
    </lineage>
</organism>
<keyword evidence="1" id="KW-0812">Transmembrane</keyword>
<dbReference type="AlphaFoldDB" id="A0A2S8FYD4"/>
<proteinExistence type="predicted"/>
<reference evidence="2 3" key="1">
    <citation type="submission" date="2018-02" db="EMBL/GenBank/DDBJ databases">
        <title>Comparative genomes isolates from brazilian mangrove.</title>
        <authorList>
            <person name="Araujo J.E."/>
            <person name="Taketani R.G."/>
            <person name="Silva M.C.P."/>
            <person name="Loureco M.V."/>
            <person name="Andreote F.D."/>
        </authorList>
    </citation>
    <scope>NUCLEOTIDE SEQUENCE [LARGE SCALE GENOMIC DNA]</scope>
    <source>
        <strain evidence="2 3">Hex-1 MGV</strain>
    </source>
</reference>
<keyword evidence="1" id="KW-1133">Transmembrane helix</keyword>
<gene>
    <name evidence="2" type="ORF">C5Y83_04470</name>
</gene>
<evidence type="ECO:0000256" key="1">
    <source>
        <dbReference type="SAM" id="Phobius"/>
    </source>
</evidence>
<keyword evidence="1" id="KW-0472">Membrane</keyword>
<name>A0A2S8FYD4_9BACT</name>
<protein>
    <submittedName>
        <fullName evidence="2">Uncharacterized protein</fullName>
    </submittedName>
</protein>
<dbReference type="Proteomes" id="UP000238322">
    <property type="component" value="Unassembled WGS sequence"/>
</dbReference>
<sequence>MVSETYIYRRRFPLVVIVSACFLFTVILILDWLAVLHFGWFQHAPWLSFSLLLFLGLSGLWVFYMLANASFPVITINGNEATFIRNNLPSCGTTISLESIQTVTAVWQPDTVPSFLVLQVKNIDSTQLRSNVWTKTRGNQLYFECSNLSLTARQIAVIFQQRISAQSGSASSVVN</sequence>
<dbReference type="OrthoDB" id="9985176at2"/>
<evidence type="ECO:0000313" key="2">
    <source>
        <dbReference type="EMBL" id="PQO37207.1"/>
    </source>
</evidence>